<evidence type="ECO:0000313" key="5">
    <source>
        <dbReference type="Proteomes" id="UP000054859"/>
    </source>
</evidence>
<dbReference type="Gene3D" id="3.40.50.2000">
    <property type="entry name" value="Glycogen Phosphorylase B"/>
    <property type="match status" value="2"/>
</dbReference>
<dbReference type="GO" id="GO:0009103">
    <property type="term" value="P:lipopolysaccharide biosynthetic process"/>
    <property type="evidence" value="ECO:0007669"/>
    <property type="project" value="TreeGrafter"/>
</dbReference>
<feature type="domain" description="Glycosyl transferase family 1" evidence="2">
    <location>
        <begin position="195"/>
        <end position="343"/>
    </location>
</feature>
<reference evidence="3 5" key="1">
    <citation type="submission" date="2015-11" db="EMBL/GenBank/DDBJ databases">
        <title>Identification of large and diverse effector repertoires of 38 Legionella species.</title>
        <authorList>
            <person name="Burstein D."/>
            <person name="Amaro F."/>
            <person name="Zusman T."/>
            <person name="Lifshitz Z."/>
            <person name="Cohen O."/>
            <person name="Gilbert J.A."/>
            <person name="Pupko T."/>
            <person name="Shuman H.A."/>
            <person name="Segal G."/>
        </authorList>
    </citation>
    <scope>NUCLEOTIDE SEQUENCE [LARGE SCALE GENOMIC DNA]</scope>
    <source>
        <strain evidence="3 5">1762-AUS-E</strain>
    </source>
</reference>
<name>A0A0W0R4T5_9GAMM</name>
<evidence type="ECO:0000313" key="6">
    <source>
        <dbReference type="Proteomes" id="UP000281170"/>
    </source>
</evidence>
<dbReference type="PANTHER" id="PTHR46401:SF2">
    <property type="entry name" value="GLYCOSYLTRANSFERASE WBBK-RELATED"/>
    <property type="match status" value="1"/>
</dbReference>
<reference evidence="4 6" key="2">
    <citation type="submission" date="2018-12" db="EMBL/GenBank/DDBJ databases">
        <authorList>
            <consortium name="Pathogen Informatics"/>
        </authorList>
    </citation>
    <scope>NUCLEOTIDE SEQUENCE [LARGE SCALE GENOMIC DNA]</scope>
    <source>
        <strain evidence="4 6">NCTC12735</strain>
        <plasmid evidence="6">20</plasmid>
    </source>
</reference>
<evidence type="ECO:0000313" key="4">
    <source>
        <dbReference type="EMBL" id="VEH85707.1"/>
    </source>
</evidence>
<organism evidence="3 5">
    <name type="scientific">Legionella adelaidensis</name>
    <dbReference type="NCBI Taxonomy" id="45056"/>
    <lineage>
        <taxon>Bacteria</taxon>
        <taxon>Pseudomonadati</taxon>
        <taxon>Pseudomonadota</taxon>
        <taxon>Gammaproteobacteria</taxon>
        <taxon>Legionellales</taxon>
        <taxon>Legionellaceae</taxon>
        <taxon>Legionella</taxon>
    </lineage>
</organism>
<dbReference type="GO" id="GO:0016757">
    <property type="term" value="F:glycosyltransferase activity"/>
    <property type="evidence" value="ECO:0007669"/>
    <property type="project" value="InterPro"/>
</dbReference>
<dbReference type="PATRIC" id="fig|45056.6.peg.757"/>
<evidence type="ECO:0000259" key="2">
    <source>
        <dbReference type="Pfam" id="PF00534"/>
    </source>
</evidence>
<dbReference type="OrthoDB" id="9801609at2"/>
<proteinExistence type="predicted"/>
<gene>
    <name evidence="3" type="ORF">Lade_0733</name>
    <name evidence="4" type="ORF">NCTC12735_01342</name>
</gene>
<dbReference type="Proteomes" id="UP000054859">
    <property type="component" value="Unassembled WGS sequence"/>
</dbReference>
<dbReference type="InterPro" id="IPR001296">
    <property type="entry name" value="Glyco_trans_1"/>
</dbReference>
<evidence type="ECO:0000256" key="1">
    <source>
        <dbReference type="ARBA" id="ARBA00022679"/>
    </source>
</evidence>
<dbReference type="AlphaFoldDB" id="A0A0W0R4T5"/>
<accession>A0A0W0R4T5</accession>
<dbReference type="KEGG" id="ladl:NCTC12735_01342"/>
<dbReference type="PANTHER" id="PTHR46401">
    <property type="entry name" value="GLYCOSYLTRANSFERASE WBBK-RELATED"/>
    <property type="match status" value="1"/>
</dbReference>
<keyword evidence="5" id="KW-1185">Reference proteome</keyword>
<protein>
    <submittedName>
        <fullName evidence="3">Glycosyltransferase, lipopolysaccharide biosynthesis protein</fullName>
    </submittedName>
    <submittedName>
        <fullName evidence="4">N-acetyl-alpha-D-glucosaminyl L-malate synthase BshA</fullName>
    </submittedName>
</protein>
<evidence type="ECO:0000313" key="3">
    <source>
        <dbReference type="EMBL" id="KTC66075.1"/>
    </source>
</evidence>
<dbReference type="Proteomes" id="UP000281170">
    <property type="component" value="Plasmid 20"/>
</dbReference>
<dbReference type="Pfam" id="PF00534">
    <property type="entry name" value="Glycos_transf_1"/>
    <property type="match status" value="1"/>
</dbReference>
<dbReference type="EMBL" id="LR134429">
    <property type="protein sequence ID" value="VEH85707.1"/>
    <property type="molecule type" value="Genomic_DNA"/>
</dbReference>
<keyword evidence="1 3" id="KW-0808">Transferase</keyword>
<dbReference type="STRING" id="45056.Lade_0733"/>
<dbReference type="RefSeq" id="WP_058461780.1">
    <property type="nucleotide sequence ID" value="NZ_CAAAHS010000005.1"/>
</dbReference>
<dbReference type="SUPFAM" id="SSF53756">
    <property type="entry name" value="UDP-Glycosyltransferase/glycogen phosphorylase"/>
    <property type="match status" value="1"/>
</dbReference>
<sequence>MKVLLNCSTLIKGGSLQVASAVFKDAIKDNEINWYFAVTQSLFSHFKGDLESMYEQGKVIILDTSPARNRKARKFLKNKVLNEQFDAIFTLFGPAYIKFSVPHLCGIADGWVTHSTKASYNSLRTIKDKIYTYLLCKYKLWWYQKADRWCVEAPVARNGFLSKTNKDPKSVIVIPNAVNQLIQQYVNVSLDRKLTEKINVFCLGADYWHKNYHIIPSLLVKLQKKLPLNVQFLVTLPKDSKVFAYLMSKARELGVQDHIVNLGPLKLKEVIEVYKTSHILFFPSLLETFSITPLEALYMNMPMIISRIEANLNIIGEHAHYVDSQNSEEVAETFLKVIENYSLEVKKLCTLKENNYFGSITTASNRFNLYKNIIKKMVYN</sequence>
<dbReference type="EMBL" id="LNKA01000001">
    <property type="protein sequence ID" value="KTC66075.1"/>
    <property type="molecule type" value="Genomic_DNA"/>
</dbReference>
<keyword evidence="4" id="KW-0614">Plasmid</keyword>
<geneLocation type="plasmid" evidence="4 6">
    <name>20</name>
</geneLocation>